<gene>
    <name evidence="1" type="ORF">AS203_07825</name>
</gene>
<dbReference type="AlphaFoldDB" id="A0A0S2KL20"/>
<accession>A0A0S2KL20</accession>
<name>A0A0S2KL20_9BACT</name>
<evidence type="ECO:0000313" key="1">
    <source>
        <dbReference type="EMBL" id="ALO48998.1"/>
    </source>
</evidence>
<organism evidence="1 2">
    <name type="scientific">Hoylesella enoeca</name>
    <dbReference type="NCBI Taxonomy" id="76123"/>
    <lineage>
        <taxon>Bacteria</taxon>
        <taxon>Pseudomonadati</taxon>
        <taxon>Bacteroidota</taxon>
        <taxon>Bacteroidia</taxon>
        <taxon>Bacteroidales</taxon>
        <taxon>Prevotellaceae</taxon>
        <taxon>Hoylesella</taxon>
    </lineage>
</organism>
<evidence type="ECO:0000313" key="2">
    <source>
        <dbReference type="Proteomes" id="UP000056252"/>
    </source>
</evidence>
<dbReference type="STRING" id="76123.AS203_07825"/>
<dbReference type="KEGG" id="peo:AS203_07825"/>
<proteinExistence type="predicted"/>
<keyword evidence="2" id="KW-1185">Reference proteome</keyword>
<sequence>MSCPNVGKARKWEKWCVPMLGKLENGKNEPSQCWETQKMRKTTFPNIGKAKNGERELFPNLGRPKSQVAGTFDMWNDLCFLCAMNGILRNEEWRVV</sequence>
<dbReference type="EMBL" id="CP013195">
    <property type="protein sequence ID" value="ALO48998.1"/>
    <property type="molecule type" value="Genomic_DNA"/>
</dbReference>
<dbReference type="Proteomes" id="UP000056252">
    <property type="component" value="Chromosome"/>
</dbReference>
<protein>
    <submittedName>
        <fullName evidence="1">Uncharacterized protein</fullName>
    </submittedName>
</protein>
<reference evidence="2" key="1">
    <citation type="submission" date="2015-11" db="EMBL/GenBank/DDBJ databases">
        <authorList>
            <person name="Holder M.E."/>
            <person name="Ajami N.J."/>
            <person name="Petrosino J.F."/>
        </authorList>
    </citation>
    <scope>NUCLEOTIDE SEQUENCE [LARGE SCALE GENOMIC DNA]</scope>
    <source>
        <strain evidence="2">F0113</strain>
    </source>
</reference>